<protein>
    <recommendedName>
        <fullName evidence="4">Cytochrome C and Quinol oxidase polypeptide I</fullName>
    </recommendedName>
</protein>
<dbReference type="Proteomes" id="UP000182114">
    <property type="component" value="Unassembled WGS sequence"/>
</dbReference>
<feature type="transmembrane region" description="Helical" evidence="1">
    <location>
        <begin position="89"/>
        <end position="108"/>
    </location>
</feature>
<dbReference type="EMBL" id="FNBD01000005">
    <property type="protein sequence ID" value="SDE93367.1"/>
    <property type="molecule type" value="Genomic_DNA"/>
</dbReference>
<proteinExistence type="predicted"/>
<name>A0A1G7GZ04_9FLAO</name>
<evidence type="ECO:0008006" key="4">
    <source>
        <dbReference type="Google" id="ProtNLM"/>
    </source>
</evidence>
<feature type="transmembrane region" description="Helical" evidence="1">
    <location>
        <begin position="128"/>
        <end position="151"/>
    </location>
</feature>
<evidence type="ECO:0000313" key="2">
    <source>
        <dbReference type="EMBL" id="SDE93367.1"/>
    </source>
</evidence>
<keyword evidence="1" id="KW-0812">Transmembrane</keyword>
<sequence length="156" mass="18780">MLNIKNICSLKEKPHIILWFFTALCFVIYLLNYFFNDDSTIDISYYDTYYVLSKSSLLQVLGYWFFVCGMGYFLLNFYNKRIFSWLSRIHVWMSLLAITLILLEYSNVNFLSSTKRFYEITVYSETLNYLGILLFIIAQIIYFFHMLLSIFKKQQP</sequence>
<accession>A0A1G7GZ04</accession>
<reference evidence="3" key="1">
    <citation type="submission" date="2016-10" db="EMBL/GenBank/DDBJ databases">
        <authorList>
            <person name="Varghese N."/>
            <person name="Submissions S."/>
        </authorList>
    </citation>
    <scope>NUCLEOTIDE SEQUENCE [LARGE SCALE GENOMIC DNA]</scope>
    <source>
        <strain evidence="3">DSM 24729</strain>
    </source>
</reference>
<keyword evidence="1" id="KW-1133">Transmembrane helix</keyword>
<evidence type="ECO:0000313" key="3">
    <source>
        <dbReference type="Proteomes" id="UP000182114"/>
    </source>
</evidence>
<dbReference type="AlphaFoldDB" id="A0A1G7GZ04"/>
<dbReference type="InterPro" id="IPR036927">
    <property type="entry name" value="Cyt_c_oxase-like_su1_sf"/>
</dbReference>
<feature type="transmembrane region" description="Helical" evidence="1">
    <location>
        <begin position="16"/>
        <end position="35"/>
    </location>
</feature>
<evidence type="ECO:0000256" key="1">
    <source>
        <dbReference type="SAM" id="Phobius"/>
    </source>
</evidence>
<dbReference type="Gene3D" id="1.20.210.10">
    <property type="entry name" value="Cytochrome c oxidase-like, subunit I domain"/>
    <property type="match status" value="1"/>
</dbReference>
<organism evidence="2 3">
    <name type="scientific">Cellulophaga baltica</name>
    <dbReference type="NCBI Taxonomy" id="76594"/>
    <lineage>
        <taxon>Bacteria</taxon>
        <taxon>Pseudomonadati</taxon>
        <taxon>Bacteroidota</taxon>
        <taxon>Flavobacteriia</taxon>
        <taxon>Flavobacteriales</taxon>
        <taxon>Flavobacteriaceae</taxon>
        <taxon>Cellulophaga</taxon>
    </lineage>
</organism>
<keyword evidence="3" id="KW-1185">Reference proteome</keyword>
<feature type="transmembrane region" description="Helical" evidence="1">
    <location>
        <begin position="55"/>
        <end position="77"/>
    </location>
</feature>
<gene>
    <name evidence="2" type="ORF">SAMN04487992_105152</name>
</gene>
<keyword evidence="1" id="KW-0472">Membrane</keyword>